<feature type="region of interest" description="Disordered" evidence="8">
    <location>
        <begin position="1"/>
        <end position="20"/>
    </location>
</feature>
<feature type="transmembrane region" description="Helical" evidence="9">
    <location>
        <begin position="500"/>
        <end position="527"/>
    </location>
</feature>
<evidence type="ECO:0000256" key="4">
    <source>
        <dbReference type="ARBA" id="ARBA00022741"/>
    </source>
</evidence>
<keyword evidence="5" id="KW-0067">ATP-binding</keyword>
<evidence type="ECO:0000256" key="9">
    <source>
        <dbReference type="SAM" id="Phobius"/>
    </source>
</evidence>
<dbReference type="PROSITE" id="PS50893">
    <property type="entry name" value="ABC_TRANSPORTER_2"/>
    <property type="match status" value="1"/>
</dbReference>
<keyword evidence="4" id="KW-0547">Nucleotide-binding</keyword>
<evidence type="ECO:0000256" key="2">
    <source>
        <dbReference type="ARBA" id="ARBA00022448"/>
    </source>
</evidence>
<feature type="transmembrane region" description="Helical" evidence="9">
    <location>
        <begin position="534"/>
        <end position="555"/>
    </location>
</feature>
<dbReference type="Pfam" id="PF00005">
    <property type="entry name" value="ABC_tran"/>
    <property type="match status" value="1"/>
</dbReference>
<evidence type="ECO:0000256" key="8">
    <source>
        <dbReference type="SAM" id="MobiDB-lite"/>
    </source>
</evidence>
<evidence type="ECO:0000256" key="5">
    <source>
        <dbReference type="ARBA" id="ARBA00022840"/>
    </source>
</evidence>
<keyword evidence="3 9" id="KW-0812">Transmembrane</keyword>
<proteinExistence type="predicted"/>
<dbReference type="SMART" id="SM00382">
    <property type="entry name" value="AAA"/>
    <property type="match status" value="1"/>
</dbReference>
<evidence type="ECO:0000256" key="7">
    <source>
        <dbReference type="ARBA" id="ARBA00023136"/>
    </source>
</evidence>
<accession>A0ABP0YQG4</accession>
<feature type="transmembrane region" description="Helical" evidence="9">
    <location>
        <begin position="458"/>
        <end position="480"/>
    </location>
</feature>
<keyword evidence="7 9" id="KW-0472">Membrane</keyword>
<dbReference type="Gene3D" id="3.40.50.300">
    <property type="entry name" value="P-loop containing nucleotide triphosphate hydrolases"/>
    <property type="match status" value="1"/>
</dbReference>
<dbReference type="EMBL" id="OZ021739">
    <property type="protein sequence ID" value="CAK9321761.1"/>
    <property type="molecule type" value="Genomic_DNA"/>
</dbReference>
<protein>
    <recommendedName>
        <fullName evidence="10">ABC transporter domain-containing protein</fullName>
    </recommendedName>
</protein>
<dbReference type="InterPro" id="IPR043926">
    <property type="entry name" value="ABCG_dom"/>
</dbReference>
<organism evidence="11 12">
    <name type="scientific">Citrullus colocynthis</name>
    <name type="common">colocynth</name>
    <dbReference type="NCBI Taxonomy" id="252529"/>
    <lineage>
        <taxon>Eukaryota</taxon>
        <taxon>Viridiplantae</taxon>
        <taxon>Streptophyta</taxon>
        <taxon>Embryophyta</taxon>
        <taxon>Tracheophyta</taxon>
        <taxon>Spermatophyta</taxon>
        <taxon>Magnoliopsida</taxon>
        <taxon>eudicotyledons</taxon>
        <taxon>Gunneridae</taxon>
        <taxon>Pentapetalae</taxon>
        <taxon>rosids</taxon>
        <taxon>fabids</taxon>
        <taxon>Cucurbitales</taxon>
        <taxon>Cucurbitaceae</taxon>
        <taxon>Benincaseae</taxon>
        <taxon>Citrullus</taxon>
    </lineage>
</organism>
<dbReference type="InterPro" id="IPR013525">
    <property type="entry name" value="ABC2_TM"/>
</dbReference>
<feature type="transmembrane region" description="Helical" evidence="9">
    <location>
        <begin position="567"/>
        <end position="587"/>
    </location>
</feature>
<name>A0ABP0YQG4_9ROSI</name>
<keyword evidence="2" id="KW-0813">Transport</keyword>
<gene>
    <name evidence="11" type="ORF">CITCOLO1_LOCUS13851</name>
</gene>
<dbReference type="InterPro" id="IPR050352">
    <property type="entry name" value="ABCG_transporters"/>
</dbReference>
<dbReference type="InterPro" id="IPR027417">
    <property type="entry name" value="P-loop_NTPase"/>
</dbReference>
<feature type="domain" description="ABC transporter" evidence="10">
    <location>
        <begin position="68"/>
        <end position="323"/>
    </location>
</feature>
<keyword evidence="12" id="KW-1185">Reference proteome</keyword>
<reference evidence="11 12" key="1">
    <citation type="submission" date="2024-03" db="EMBL/GenBank/DDBJ databases">
        <authorList>
            <person name="Gkanogiannis A."/>
            <person name="Becerra Lopez-Lavalle L."/>
        </authorList>
    </citation>
    <scope>NUCLEOTIDE SEQUENCE [LARGE SCALE GENOMIC DNA]</scope>
</reference>
<dbReference type="PANTHER" id="PTHR48041">
    <property type="entry name" value="ABC TRANSPORTER G FAMILY MEMBER 28"/>
    <property type="match status" value="1"/>
</dbReference>
<evidence type="ECO:0000256" key="3">
    <source>
        <dbReference type="ARBA" id="ARBA00022692"/>
    </source>
</evidence>
<keyword evidence="6 9" id="KW-1133">Transmembrane helix</keyword>
<dbReference type="SUPFAM" id="SSF52540">
    <property type="entry name" value="P-loop containing nucleoside triphosphate hydrolases"/>
    <property type="match status" value="1"/>
</dbReference>
<evidence type="ECO:0000259" key="10">
    <source>
        <dbReference type="PROSITE" id="PS50893"/>
    </source>
</evidence>
<feature type="transmembrane region" description="Helical" evidence="9">
    <location>
        <begin position="429"/>
        <end position="446"/>
    </location>
</feature>
<evidence type="ECO:0000256" key="1">
    <source>
        <dbReference type="ARBA" id="ARBA00004141"/>
    </source>
</evidence>
<evidence type="ECO:0000313" key="11">
    <source>
        <dbReference type="EMBL" id="CAK9321761.1"/>
    </source>
</evidence>
<comment type="subcellular location">
    <subcellularLocation>
        <location evidence="1">Membrane</location>
        <topology evidence="1">Multi-pass membrane protein</topology>
    </subcellularLocation>
</comment>
<evidence type="ECO:0000256" key="6">
    <source>
        <dbReference type="ARBA" id="ARBA00022989"/>
    </source>
</evidence>
<dbReference type="PANTHER" id="PTHR48041:SF135">
    <property type="entry name" value="ABC TRANSPORTER G FAMILY MEMBER 26"/>
    <property type="match status" value="1"/>
</dbReference>
<dbReference type="InterPro" id="IPR003593">
    <property type="entry name" value="AAA+_ATPase"/>
</dbReference>
<dbReference type="Proteomes" id="UP001642487">
    <property type="component" value="Chromosome 5"/>
</dbReference>
<sequence length="677" mass="76686">MEIRREDEIQDISVSPSTMQNTSTNALGHNFFDFISQPSIKNNHSEVNIQIQTTCDTNRRSCPLPIFLKFEDVEYKVRNKQGSTKNNPFKAVMSKVGSQINMNQQDSYKKILKGITGRVGPGEILALMGASGSGKTTLLKVIGGRVLDNVKGSITYNDIPYTPALKRRIGFVTQDDVLFPQLTVEETLLVSAFLRLPSNMNPQQKYERVDMIVKELGLERCRNTKIGGDFGKGISGGERKRTSIGYEVLIDPSLLLLDEPTSGLDSNSANRLLLVLKGLAKPSSRMFHMFDNLLLIAEGYPVYYGKAKESMEYFSSLRFTPQIPMNPAEFLLDLATGQVGDISLPEDLSTSRGALDTDKSIIKYLQLKYKTELEDQERTKNQAAKAPEHLQLAVKVGKDWTISWWEQFRIVSKRTFKERSNDYFDKLRLFQAVGVALLLGLLWWKSKIDTEPQLRDQIGLLFYICILWTSSSIFGAVYVFPFEKLYLVKEQKADMYQLSVYYVSSTLCDMVAHVLYPTLFMLILYFMVDFKRTVSCFLLTLFAILLVAVTGQGAGELFGAAVLSIRRAGMVASLILMIFLLTGGYYVQHIPKFMRWMKHISFMYYGFRLLLKVQYSGDQLYECQSLQGCKTLQSSSSFDNVNLNGGLQEVWILLAMVLAYRISAYICLHKRISQSNI</sequence>
<dbReference type="InterPro" id="IPR003439">
    <property type="entry name" value="ABC_transporter-like_ATP-bd"/>
</dbReference>
<dbReference type="Pfam" id="PF01061">
    <property type="entry name" value="ABC2_membrane"/>
    <property type="match status" value="1"/>
</dbReference>
<dbReference type="Pfam" id="PF19055">
    <property type="entry name" value="ABC2_membrane_7"/>
    <property type="match status" value="1"/>
</dbReference>
<evidence type="ECO:0000313" key="12">
    <source>
        <dbReference type="Proteomes" id="UP001642487"/>
    </source>
</evidence>